<comment type="caution">
    <text evidence="2">The sequence shown here is derived from an EMBL/GenBank/DDBJ whole genome shotgun (WGS) entry which is preliminary data.</text>
</comment>
<dbReference type="EMBL" id="JANEYG010000131">
    <property type="protein sequence ID" value="KAJ8912393.1"/>
    <property type="molecule type" value="Genomic_DNA"/>
</dbReference>
<accession>A0AAV8VE28</accession>
<evidence type="ECO:0000256" key="1">
    <source>
        <dbReference type="SAM" id="MobiDB-lite"/>
    </source>
</evidence>
<name>A0AAV8VE28_9CUCU</name>
<evidence type="ECO:0000313" key="2">
    <source>
        <dbReference type="EMBL" id="KAJ8912393.1"/>
    </source>
</evidence>
<organism evidence="2 3">
    <name type="scientific">Exocentrus adspersus</name>
    <dbReference type="NCBI Taxonomy" id="1586481"/>
    <lineage>
        <taxon>Eukaryota</taxon>
        <taxon>Metazoa</taxon>
        <taxon>Ecdysozoa</taxon>
        <taxon>Arthropoda</taxon>
        <taxon>Hexapoda</taxon>
        <taxon>Insecta</taxon>
        <taxon>Pterygota</taxon>
        <taxon>Neoptera</taxon>
        <taxon>Endopterygota</taxon>
        <taxon>Coleoptera</taxon>
        <taxon>Polyphaga</taxon>
        <taxon>Cucujiformia</taxon>
        <taxon>Chrysomeloidea</taxon>
        <taxon>Cerambycidae</taxon>
        <taxon>Lamiinae</taxon>
        <taxon>Acanthocinini</taxon>
        <taxon>Exocentrus</taxon>
    </lineage>
</organism>
<gene>
    <name evidence="2" type="ORF">NQ315_013459</name>
</gene>
<feature type="region of interest" description="Disordered" evidence="1">
    <location>
        <begin position="85"/>
        <end position="108"/>
    </location>
</feature>
<proteinExistence type="predicted"/>
<reference evidence="2 3" key="1">
    <citation type="journal article" date="2023" name="Insect Mol. Biol.">
        <title>Genome sequencing provides insights into the evolution of gene families encoding plant cell wall-degrading enzymes in longhorned beetles.</title>
        <authorList>
            <person name="Shin N.R."/>
            <person name="Okamura Y."/>
            <person name="Kirsch R."/>
            <person name="Pauchet Y."/>
        </authorList>
    </citation>
    <scope>NUCLEOTIDE SEQUENCE [LARGE SCALE GENOMIC DNA]</scope>
    <source>
        <strain evidence="2">EAD_L_NR</strain>
    </source>
</reference>
<sequence length="108" mass="11877">MVIQGVPELVNQNLVTNSKRPLKAAELLDELENLVDGAQMSDGIVLLPCDEGEDSVEDSGDEECNDPDRLCSVQLNAEAEFYYENDNDINEGEVEPHSPLAQTEKRAS</sequence>
<evidence type="ECO:0000313" key="3">
    <source>
        <dbReference type="Proteomes" id="UP001159042"/>
    </source>
</evidence>
<keyword evidence="3" id="KW-1185">Reference proteome</keyword>
<dbReference type="Proteomes" id="UP001159042">
    <property type="component" value="Unassembled WGS sequence"/>
</dbReference>
<protein>
    <submittedName>
        <fullName evidence="2">Uncharacterized protein</fullName>
    </submittedName>
</protein>
<dbReference type="AlphaFoldDB" id="A0AAV8VE28"/>